<keyword evidence="5 7" id="KW-0472">Membrane</keyword>
<dbReference type="Pfam" id="PF00474">
    <property type="entry name" value="SSF"/>
    <property type="match status" value="1"/>
</dbReference>
<dbReference type="Gene3D" id="1.20.1730.10">
    <property type="entry name" value="Sodium/glucose cotransporter"/>
    <property type="match status" value="1"/>
</dbReference>
<organism evidence="8 9">
    <name type="scientific">Marilutibacter maris</name>
    <dbReference type="NCBI Taxonomy" id="1605891"/>
    <lineage>
        <taxon>Bacteria</taxon>
        <taxon>Pseudomonadati</taxon>
        <taxon>Pseudomonadota</taxon>
        <taxon>Gammaproteobacteria</taxon>
        <taxon>Lysobacterales</taxon>
        <taxon>Lysobacteraceae</taxon>
        <taxon>Marilutibacter</taxon>
    </lineage>
</organism>
<evidence type="ECO:0000256" key="6">
    <source>
        <dbReference type="RuleBase" id="RU362091"/>
    </source>
</evidence>
<feature type="transmembrane region" description="Helical" evidence="7">
    <location>
        <begin position="148"/>
        <end position="171"/>
    </location>
</feature>
<dbReference type="Proteomes" id="UP000249447">
    <property type="component" value="Chromosome"/>
</dbReference>
<feature type="transmembrane region" description="Helical" evidence="7">
    <location>
        <begin position="6"/>
        <end position="26"/>
    </location>
</feature>
<dbReference type="KEGG" id="lmb:C9I47_2539"/>
<dbReference type="OrthoDB" id="9814523at2"/>
<feature type="transmembrane region" description="Helical" evidence="7">
    <location>
        <begin position="81"/>
        <end position="100"/>
    </location>
</feature>
<comment type="similarity">
    <text evidence="2 6">Belongs to the sodium:solute symporter (SSF) (TC 2.A.21) family.</text>
</comment>
<dbReference type="GO" id="GO:0005886">
    <property type="term" value="C:plasma membrane"/>
    <property type="evidence" value="ECO:0007669"/>
    <property type="project" value="TreeGrafter"/>
</dbReference>
<feature type="transmembrane region" description="Helical" evidence="7">
    <location>
        <begin position="270"/>
        <end position="296"/>
    </location>
</feature>
<dbReference type="GO" id="GO:0005412">
    <property type="term" value="F:D-glucose:sodium symporter activity"/>
    <property type="evidence" value="ECO:0007669"/>
    <property type="project" value="TreeGrafter"/>
</dbReference>
<keyword evidence="9" id="KW-1185">Reference proteome</keyword>
<feature type="transmembrane region" description="Helical" evidence="7">
    <location>
        <begin position="496"/>
        <end position="514"/>
    </location>
</feature>
<feature type="transmembrane region" description="Helical" evidence="7">
    <location>
        <begin position="183"/>
        <end position="202"/>
    </location>
</feature>
<keyword evidence="3 7" id="KW-0812">Transmembrane</keyword>
<feature type="transmembrane region" description="Helical" evidence="7">
    <location>
        <begin position="446"/>
        <end position="468"/>
    </location>
</feature>
<dbReference type="EMBL" id="CP029843">
    <property type="protein sequence ID" value="AWV08216.1"/>
    <property type="molecule type" value="Genomic_DNA"/>
</dbReference>
<dbReference type="PROSITE" id="PS50283">
    <property type="entry name" value="NA_SOLUT_SYMP_3"/>
    <property type="match status" value="1"/>
</dbReference>
<gene>
    <name evidence="8" type="ORF">C9I47_2539</name>
</gene>
<evidence type="ECO:0000256" key="4">
    <source>
        <dbReference type="ARBA" id="ARBA00022989"/>
    </source>
</evidence>
<feature type="transmembrane region" description="Helical" evidence="7">
    <location>
        <begin position="316"/>
        <end position="340"/>
    </location>
</feature>
<feature type="transmembrane region" description="Helical" evidence="7">
    <location>
        <begin position="231"/>
        <end position="249"/>
    </location>
</feature>
<feature type="transmembrane region" description="Helical" evidence="7">
    <location>
        <begin position="393"/>
        <end position="415"/>
    </location>
</feature>
<evidence type="ECO:0000256" key="1">
    <source>
        <dbReference type="ARBA" id="ARBA00004141"/>
    </source>
</evidence>
<feature type="transmembrane region" description="Helical" evidence="7">
    <location>
        <begin position="47"/>
        <end position="69"/>
    </location>
</feature>
<evidence type="ECO:0000313" key="9">
    <source>
        <dbReference type="Proteomes" id="UP000249447"/>
    </source>
</evidence>
<feature type="transmembrane region" description="Helical" evidence="7">
    <location>
        <begin position="361"/>
        <end position="381"/>
    </location>
</feature>
<dbReference type="PANTHER" id="PTHR11819:SF195">
    <property type="entry name" value="SODIUM_GLUCOSE COTRANSPORTER 4"/>
    <property type="match status" value="1"/>
</dbReference>
<sequence>MGALHTLDYVVLAAYVVVVIVVCARVSRRSPDSDELFLAGRTLGAGVVGLSLFASNISSTTLIGLPGAAWSSGIAVANYEWMAALVLLFSALFVVPVLLGNRLTTIPELLERRFDARLRKYLSAVSVFLSIVLDTAGSLYAGAVVLKVFFPALPLVETIVAIALFAGLYTAAGGLRAVVYTDVLQSVVLLLGSAVLTVLVFAEFDYSWAKVVAAVPADHMSLIRPLDDPDLPWLGTLIGLPILGFYYWTMNQYVSQRLLGARSVDAAGRGAILAALLKLLPLFLMVLPGAMAIALLPDLQRGDEVFARLLAEYAPVGLAGLVLAGLLAAIMSSVDSALNSASTLITLDFIEPRRPGLDTRALARIGRTTTLLLMALAAAWAPMIDNFPGLFAYLQQTFAYVTPPLVAVFVLGLWWKRLAAGPALRALVSGHALSAAWFVATQLGWLDIHFTIVAGALLAATVLAAWLWQASSTQRPAPDHLAAVDAGAAPRVRAGVRWGAAVVTALTAALVLAFW</sequence>
<protein>
    <recommendedName>
        <fullName evidence="10">Sodium/solute symporter</fullName>
    </recommendedName>
</protein>
<dbReference type="AlphaFoldDB" id="A0A2U9T618"/>
<name>A0A2U9T618_9GAMM</name>
<evidence type="ECO:0000256" key="3">
    <source>
        <dbReference type="ARBA" id="ARBA00022692"/>
    </source>
</evidence>
<evidence type="ECO:0000256" key="2">
    <source>
        <dbReference type="ARBA" id="ARBA00006434"/>
    </source>
</evidence>
<dbReference type="InterPro" id="IPR038377">
    <property type="entry name" value="Na/Glc_symporter_sf"/>
</dbReference>
<comment type="subcellular location">
    <subcellularLocation>
        <location evidence="1">Membrane</location>
        <topology evidence="1">Multi-pass membrane protein</topology>
    </subcellularLocation>
</comment>
<feature type="transmembrane region" description="Helical" evidence="7">
    <location>
        <begin position="121"/>
        <end position="142"/>
    </location>
</feature>
<proteinExistence type="inferred from homology"/>
<feature type="transmembrane region" description="Helical" evidence="7">
    <location>
        <begin position="422"/>
        <end position="440"/>
    </location>
</feature>
<dbReference type="InterPro" id="IPR001734">
    <property type="entry name" value="Na/solute_symporter"/>
</dbReference>
<evidence type="ECO:0000256" key="5">
    <source>
        <dbReference type="ARBA" id="ARBA00023136"/>
    </source>
</evidence>
<dbReference type="NCBIfam" id="TIGR00813">
    <property type="entry name" value="sss"/>
    <property type="match status" value="1"/>
</dbReference>
<evidence type="ECO:0000313" key="8">
    <source>
        <dbReference type="EMBL" id="AWV08216.1"/>
    </source>
</evidence>
<accession>A0A2U9T618</accession>
<reference evidence="8 9" key="1">
    <citation type="submission" date="2018-05" db="EMBL/GenBank/DDBJ databases">
        <title>The complete genome of Lysobacter maris HZ9B, a marine bacterium antagonistic against terrestrial plant pathogens.</title>
        <authorList>
            <person name="Zhang X.-Q."/>
        </authorList>
    </citation>
    <scope>NUCLEOTIDE SEQUENCE [LARGE SCALE GENOMIC DNA]</scope>
    <source>
        <strain evidence="8 9">HZ9B</strain>
    </source>
</reference>
<keyword evidence="4 7" id="KW-1133">Transmembrane helix</keyword>
<dbReference type="RefSeq" id="WP_111267260.1">
    <property type="nucleotide sequence ID" value="NZ_CP029843.1"/>
</dbReference>
<evidence type="ECO:0008006" key="10">
    <source>
        <dbReference type="Google" id="ProtNLM"/>
    </source>
</evidence>
<evidence type="ECO:0000256" key="7">
    <source>
        <dbReference type="SAM" id="Phobius"/>
    </source>
</evidence>
<dbReference type="PANTHER" id="PTHR11819">
    <property type="entry name" value="SOLUTE CARRIER FAMILY 5"/>
    <property type="match status" value="1"/>
</dbReference>